<feature type="region of interest" description="Disordered" evidence="1">
    <location>
        <begin position="67"/>
        <end position="112"/>
    </location>
</feature>
<name>A0ABU3YC89_9SPHN</name>
<protein>
    <recommendedName>
        <fullName evidence="5">Flap endonuclease-1-like 5' DNA nuclease</fullName>
    </recommendedName>
</protein>
<evidence type="ECO:0008006" key="5">
    <source>
        <dbReference type="Google" id="ProtNLM"/>
    </source>
</evidence>
<evidence type="ECO:0000256" key="2">
    <source>
        <dbReference type="SAM" id="Phobius"/>
    </source>
</evidence>
<evidence type="ECO:0000313" key="4">
    <source>
        <dbReference type="Proteomes" id="UP001273531"/>
    </source>
</evidence>
<keyword evidence="4" id="KW-1185">Reference proteome</keyword>
<comment type="caution">
    <text evidence="3">The sequence shown here is derived from an EMBL/GenBank/DDBJ whole genome shotgun (WGS) entry which is preliminary data.</text>
</comment>
<dbReference type="Proteomes" id="UP001273531">
    <property type="component" value="Unassembled WGS sequence"/>
</dbReference>
<feature type="compositionally biased region" description="Pro residues" evidence="1">
    <location>
        <begin position="79"/>
        <end position="110"/>
    </location>
</feature>
<organism evidence="3 4">
    <name type="scientific">Sphingomonas agrestis</name>
    <dbReference type="NCBI Taxonomy" id="3080540"/>
    <lineage>
        <taxon>Bacteria</taxon>
        <taxon>Pseudomonadati</taxon>
        <taxon>Pseudomonadota</taxon>
        <taxon>Alphaproteobacteria</taxon>
        <taxon>Sphingomonadales</taxon>
        <taxon>Sphingomonadaceae</taxon>
        <taxon>Sphingomonas</taxon>
    </lineage>
</organism>
<keyword evidence="2" id="KW-1133">Transmembrane helix</keyword>
<accession>A0ABU3YC89</accession>
<proteinExistence type="predicted"/>
<gene>
    <name evidence="3" type="ORF">RZN05_18575</name>
</gene>
<dbReference type="RefSeq" id="WP_317228169.1">
    <property type="nucleotide sequence ID" value="NZ_JAWJEJ010000002.1"/>
</dbReference>
<feature type="transmembrane region" description="Helical" evidence="2">
    <location>
        <begin position="20"/>
        <end position="40"/>
    </location>
</feature>
<keyword evidence="2" id="KW-0812">Transmembrane</keyword>
<evidence type="ECO:0000256" key="1">
    <source>
        <dbReference type="SAM" id="MobiDB-lite"/>
    </source>
</evidence>
<dbReference type="EMBL" id="JAWJEJ010000002">
    <property type="protein sequence ID" value="MDV3459010.1"/>
    <property type="molecule type" value="Genomic_DNA"/>
</dbReference>
<dbReference type="Pfam" id="PF14520">
    <property type="entry name" value="HHH_5"/>
    <property type="match status" value="1"/>
</dbReference>
<evidence type="ECO:0000313" key="3">
    <source>
        <dbReference type="EMBL" id="MDV3459010.1"/>
    </source>
</evidence>
<sequence length="220" mass="22833">MNDTAWQTGGPIVDGGPVWLTASFVLIGLGVLFALFVLAWGTRLAKKRAQARAELEERGEIAEHVTPAAELREVAPPSVASPPPPVAPSPPPIADVPVMAPPATPEPAEPAPLADEPIAAAAPLDASPATLAASEPAPADTGEDQLTRMKGVGPKLAERLNALGITSFAQIAALSPEEASVLDAQLGTFQGRMQRDRWIEQAGFLARGDQAGYEAVFGKL</sequence>
<keyword evidence="2" id="KW-0472">Membrane</keyword>
<reference evidence="3 4" key="1">
    <citation type="submission" date="2023-10" db="EMBL/GenBank/DDBJ databases">
        <title>Sphingomonas sp. HF-S4 16S ribosomal RNA gene Genome sequencing and assembly.</title>
        <authorList>
            <person name="Lee H."/>
        </authorList>
    </citation>
    <scope>NUCLEOTIDE SEQUENCE [LARGE SCALE GENOMIC DNA]</scope>
    <source>
        <strain evidence="3 4">HF-S4</strain>
    </source>
</reference>
<dbReference type="Gene3D" id="1.10.150.20">
    <property type="entry name" value="5' to 3' exonuclease, C-terminal subdomain"/>
    <property type="match status" value="1"/>
</dbReference>